<comment type="similarity">
    <text evidence="1">Belongs to the ustYa family.</text>
</comment>
<protein>
    <submittedName>
        <fullName evidence="2">Uncharacterized protein</fullName>
    </submittedName>
</protein>
<dbReference type="Proteomes" id="UP000247233">
    <property type="component" value="Unassembled WGS sequence"/>
</dbReference>
<evidence type="ECO:0000256" key="1">
    <source>
        <dbReference type="ARBA" id="ARBA00035112"/>
    </source>
</evidence>
<dbReference type="GO" id="GO:0043386">
    <property type="term" value="P:mycotoxin biosynthetic process"/>
    <property type="evidence" value="ECO:0007669"/>
    <property type="project" value="InterPro"/>
</dbReference>
<dbReference type="AlphaFoldDB" id="A0A317WLQ4"/>
<evidence type="ECO:0000313" key="2">
    <source>
        <dbReference type="EMBL" id="PWY85987.1"/>
    </source>
</evidence>
<dbReference type="GeneID" id="37065117"/>
<organism evidence="2 3">
    <name type="scientific">Aspergillus heteromorphus CBS 117.55</name>
    <dbReference type="NCBI Taxonomy" id="1448321"/>
    <lineage>
        <taxon>Eukaryota</taxon>
        <taxon>Fungi</taxon>
        <taxon>Dikarya</taxon>
        <taxon>Ascomycota</taxon>
        <taxon>Pezizomycotina</taxon>
        <taxon>Eurotiomycetes</taxon>
        <taxon>Eurotiomycetidae</taxon>
        <taxon>Eurotiales</taxon>
        <taxon>Aspergillaceae</taxon>
        <taxon>Aspergillus</taxon>
        <taxon>Aspergillus subgen. Circumdati</taxon>
    </lineage>
</organism>
<sequence>MRPCLVTDTLPWLKCFTSQLHCVDLVRKYVHRADYPGYEAFEDLEEAVLARVDHCIDLLRQVVQCTGGVGRVVYDDMGPGKPPPMTRFSNSVKPRRVLSLGC</sequence>
<dbReference type="Pfam" id="PF11807">
    <property type="entry name" value="UstYa"/>
    <property type="match status" value="1"/>
</dbReference>
<accession>A0A317WLQ4</accession>
<dbReference type="InterPro" id="IPR021765">
    <property type="entry name" value="UstYa-like"/>
</dbReference>
<name>A0A317WLQ4_9EURO</name>
<keyword evidence="3" id="KW-1185">Reference proteome</keyword>
<reference evidence="2 3" key="1">
    <citation type="submission" date="2016-12" db="EMBL/GenBank/DDBJ databases">
        <title>The genomes of Aspergillus section Nigri reveals drivers in fungal speciation.</title>
        <authorList>
            <consortium name="DOE Joint Genome Institute"/>
            <person name="Vesth T.C."/>
            <person name="Nybo J."/>
            <person name="Theobald S."/>
            <person name="Brandl J."/>
            <person name="Frisvad J.C."/>
            <person name="Nielsen K.F."/>
            <person name="Lyhne E.K."/>
            <person name="Kogle M.E."/>
            <person name="Kuo A."/>
            <person name="Riley R."/>
            <person name="Clum A."/>
            <person name="Nolan M."/>
            <person name="Lipzen A."/>
            <person name="Salamov A."/>
            <person name="Henrissat B."/>
            <person name="Wiebenga A."/>
            <person name="De Vries R.P."/>
            <person name="Grigoriev I.V."/>
            <person name="Mortensen U.H."/>
            <person name="Andersen M.R."/>
            <person name="Baker S.E."/>
        </authorList>
    </citation>
    <scope>NUCLEOTIDE SEQUENCE [LARGE SCALE GENOMIC DNA]</scope>
    <source>
        <strain evidence="2 3">CBS 117.55</strain>
    </source>
</reference>
<feature type="non-terminal residue" evidence="2">
    <location>
        <position position="102"/>
    </location>
</feature>
<dbReference type="VEuPathDB" id="FungiDB:BO70DRAFT_360809"/>
<dbReference type="RefSeq" id="XP_025400539.1">
    <property type="nucleotide sequence ID" value="XM_025542880.1"/>
</dbReference>
<dbReference type="STRING" id="1448321.A0A317WLQ4"/>
<dbReference type="EMBL" id="MSFL01000008">
    <property type="protein sequence ID" value="PWY85987.1"/>
    <property type="molecule type" value="Genomic_DNA"/>
</dbReference>
<gene>
    <name evidence="2" type="ORF">BO70DRAFT_360809</name>
</gene>
<dbReference type="OrthoDB" id="3687641at2759"/>
<comment type="caution">
    <text evidence="2">The sequence shown here is derived from an EMBL/GenBank/DDBJ whole genome shotgun (WGS) entry which is preliminary data.</text>
</comment>
<proteinExistence type="inferred from homology"/>
<evidence type="ECO:0000313" key="3">
    <source>
        <dbReference type="Proteomes" id="UP000247233"/>
    </source>
</evidence>